<dbReference type="InParanoid" id="A0A078AX16"/>
<feature type="transmembrane region" description="Helical" evidence="1">
    <location>
        <begin position="28"/>
        <end position="45"/>
    </location>
</feature>
<evidence type="ECO:0000313" key="2">
    <source>
        <dbReference type="EMBL" id="CDW85797.1"/>
    </source>
</evidence>
<accession>A0A078AX16</accession>
<dbReference type="Proteomes" id="UP000039865">
    <property type="component" value="Unassembled WGS sequence"/>
</dbReference>
<reference evidence="2 3" key="1">
    <citation type="submission" date="2014-06" db="EMBL/GenBank/DDBJ databases">
        <authorList>
            <person name="Swart Estienne"/>
        </authorList>
    </citation>
    <scope>NUCLEOTIDE SEQUENCE [LARGE SCALE GENOMIC DNA]</scope>
    <source>
        <strain evidence="2 3">130c</strain>
    </source>
</reference>
<keyword evidence="1" id="KW-1133">Transmembrane helix</keyword>
<sequence>MQAVRKIVRTPMSVFDQYRSLCFTSPRLMNFYMLYASFFFALFLGKGYEKIVFQGKHVEHERDRRFRRFFIPYSLVSYKWRFPVNQ</sequence>
<dbReference type="EMBL" id="CCKQ01014060">
    <property type="protein sequence ID" value="CDW85797.1"/>
    <property type="molecule type" value="Genomic_DNA"/>
</dbReference>
<keyword evidence="1" id="KW-0812">Transmembrane</keyword>
<protein>
    <submittedName>
        <fullName evidence="2">Uncharacterized protein</fullName>
    </submittedName>
</protein>
<proteinExistence type="predicted"/>
<evidence type="ECO:0000313" key="3">
    <source>
        <dbReference type="Proteomes" id="UP000039865"/>
    </source>
</evidence>
<evidence type="ECO:0000256" key="1">
    <source>
        <dbReference type="SAM" id="Phobius"/>
    </source>
</evidence>
<keyword evidence="1" id="KW-0472">Membrane</keyword>
<name>A0A078AX16_STYLE</name>
<organism evidence="2 3">
    <name type="scientific">Stylonychia lemnae</name>
    <name type="common">Ciliate</name>
    <dbReference type="NCBI Taxonomy" id="5949"/>
    <lineage>
        <taxon>Eukaryota</taxon>
        <taxon>Sar</taxon>
        <taxon>Alveolata</taxon>
        <taxon>Ciliophora</taxon>
        <taxon>Intramacronucleata</taxon>
        <taxon>Spirotrichea</taxon>
        <taxon>Stichotrichia</taxon>
        <taxon>Sporadotrichida</taxon>
        <taxon>Oxytrichidae</taxon>
        <taxon>Stylonychinae</taxon>
        <taxon>Stylonychia</taxon>
    </lineage>
</organism>
<keyword evidence="3" id="KW-1185">Reference proteome</keyword>
<gene>
    <name evidence="2" type="primary">Contig4580.g4889</name>
    <name evidence="2" type="ORF">STYLEM_14884</name>
</gene>
<dbReference type="AlphaFoldDB" id="A0A078AX16"/>